<organism evidence="1 2">
    <name type="scientific">Actinocatenispora comari</name>
    <dbReference type="NCBI Taxonomy" id="2807577"/>
    <lineage>
        <taxon>Bacteria</taxon>
        <taxon>Bacillati</taxon>
        <taxon>Actinomycetota</taxon>
        <taxon>Actinomycetes</taxon>
        <taxon>Micromonosporales</taxon>
        <taxon>Micromonosporaceae</taxon>
        <taxon>Actinocatenispora</taxon>
    </lineage>
</organism>
<keyword evidence="2" id="KW-1185">Reference proteome</keyword>
<evidence type="ECO:0000313" key="1">
    <source>
        <dbReference type="EMBL" id="GIL28964.1"/>
    </source>
</evidence>
<proteinExistence type="predicted"/>
<dbReference type="AlphaFoldDB" id="A0A8J4ACQ9"/>
<sequence>MSIRRGETGVVRLRRVHAYGFSVVLVGVLASCSSLPKRVNDDDLIGEWRGSGGALLTLDLRHRFVAKRLPLQIIASGSYYAPRDATGSWYIERRGLEAARLNLSIKRSGFQLVIGNENSHWVIFYYITDPDLDKRYVFRRVISE</sequence>
<dbReference type="EMBL" id="BOPO01000082">
    <property type="protein sequence ID" value="GIL28964.1"/>
    <property type="molecule type" value="Genomic_DNA"/>
</dbReference>
<reference evidence="2" key="1">
    <citation type="journal article" date="2021" name="Int. J. Syst. Evol. Microbiol.">
        <title>Actinocatenispora comari sp. nov., an endophytic actinomycete isolated from aerial parts of Comarum salesowianum.</title>
        <authorList>
            <person name="Oyunbileg N."/>
            <person name="Iizaka Y."/>
            <person name="Hamada M."/>
            <person name="Davaapurev B.O."/>
            <person name="Fukumoto A."/>
            <person name="Tsetseg B."/>
            <person name="Kato F."/>
            <person name="Tamura T."/>
            <person name="Batkhuu J."/>
            <person name="Anzai Y."/>
        </authorList>
    </citation>
    <scope>NUCLEOTIDE SEQUENCE [LARGE SCALE GENOMIC DNA]</scope>
    <source>
        <strain evidence="2">NUM-2625</strain>
    </source>
</reference>
<comment type="caution">
    <text evidence="1">The sequence shown here is derived from an EMBL/GenBank/DDBJ whole genome shotgun (WGS) entry which is preliminary data.</text>
</comment>
<gene>
    <name evidence="1" type="ORF">NUM_42180</name>
</gene>
<name>A0A8J4ACQ9_9ACTN</name>
<accession>A0A8J4ACQ9</accession>
<protein>
    <submittedName>
        <fullName evidence="1">Uncharacterized protein</fullName>
    </submittedName>
</protein>
<evidence type="ECO:0000313" key="2">
    <source>
        <dbReference type="Proteomes" id="UP000614996"/>
    </source>
</evidence>
<dbReference type="PROSITE" id="PS51257">
    <property type="entry name" value="PROKAR_LIPOPROTEIN"/>
    <property type="match status" value="1"/>
</dbReference>
<dbReference type="Proteomes" id="UP000614996">
    <property type="component" value="Unassembled WGS sequence"/>
</dbReference>